<organism evidence="4 5">
    <name type="scientific">Globodera rostochiensis</name>
    <name type="common">Golden nematode worm</name>
    <name type="synonym">Heterodera rostochiensis</name>
    <dbReference type="NCBI Taxonomy" id="31243"/>
    <lineage>
        <taxon>Eukaryota</taxon>
        <taxon>Metazoa</taxon>
        <taxon>Ecdysozoa</taxon>
        <taxon>Nematoda</taxon>
        <taxon>Chromadorea</taxon>
        <taxon>Rhabditida</taxon>
        <taxon>Tylenchina</taxon>
        <taxon>Tylenchomorpha</taxon>
        <taxon>Tylenchoidea</taxon>
        <taxon>Heteroderidae</taxon>
        <taxon>Heteroderinae</taxon>
        <taxon>Globodera</taxon>
    </lineage>
</organism>
<proteinExistence type="predicted"/>
<evidence type="ECO:0000256" key="1">
    <source>
        <dbReference type="ARBA" id="ARBA00022605"/>
    </source>
</evidence>
<keyword evidence="3" id="KW-0315">Glutamine amidotransferase</keyword>
<keyword evidence="4" id="KW-1185">Reference proteome</keyword>
<dbReference type="InterPro" id="IPR014729">
    <property type="entry name" value="Rossmann-like_a/b/a_fold"/>
</dbReference>
<reference evidence="5" key="1">
    <citation type="submission" date="2022-11" db="UniProtKB">
        <authorList>
            <consortium name="WormBaseParasite"/>
        </authorList>
    </citation>
    <scope>IDENTIFICATION</scope>
</reference>
<dbReference type="WBParaSite" id="Gr19_v10_g10262.t1">
    <property type="protein sequence ID" value="Gr19_v10_g10262.t1"/>
    <property type="gene ID" value="Gr19_v10_g10262"/>
</dbReference>
<protein>
    <submittedName>
        <fullName evidence="5">Asparagine synthetase domain-containing protein</fullName>
    </submittedName>
</protein>
<dbReference type="GO" id="GO:0006529">
    <property type="term" value="P:asparagine biosynthetic process"/>
    <property type="evidence" value="ECO:0007669"/>
    <property type="project" value="UniProtKB-KW"/>
</dbReference>
<evidence type="ECO:0000313" key="5">
    <source>
        <dbReference type="WBParaSite" id="Gr19_v10_g10262.t1"/>
    </source>
</evidence>
<dbReference type="InterPro" id="IPR051857">
    <property type="entry name" value="Asn_synthetase_domain"/>
</dbReference>
<dbReference type="Gene3D" id="3.40.50.620">
    <property type="entry name" value="HUPs"/>
    <property type="match status" value="1"/>
</dbReference>
<keyword evidence="2" id="KW-0061">Asparagine biosynthesis</keyword>
<evidence type="ECO:0000256" key="2">
    <source>
        <dbReference type="ARBA" id="ARBA00022888"/>
    </source>
</evidence>
<evidence type="ECO:0000256" key="3">
    <source>
        <dbReference type="ARBA" id="ARBA00022962"/>
    </source>
</evidence>
<dbReference type="Proteomes" id="UP000887572">
    <property type="component" value="Unplaced"/>
</dbReference>
<accession>A0A914GPY6</accession>
<evidence type="ECO:0000313" key="4">
    <source>
        <dbReference type="Proteomes" id="UP000887572"/>
    </source>
</evidence>
<sequence length="397" mass="43666">MDQTFFALSRDNAALLTELNLCFPPGAFEDVSSHRFDWQRGEFCAFLVQQFTSTSVVRLIFGRDVFGRKSLCWRVISRQLPNGNTTFCPEGCAIDENGDDGGGGTFQLSVLPGRLSDGENDDTDGWEEVPPGNIILLTLPPFSTLKTVPNAKTIPSTTTLLDLHCHLPSMNAFLSQTLCVHTFYPHDYVNENCLFKTFKGSTFTTATGAEHILLGTSEIGTTVTDLQDNAQISAATEEFVSRFASAVQGILLYVPRLVDSAKGDDLNSGFDVSVLFSGGVDSLMVALMAGEVLFQRPSGAMLSTKHGESGEQQLQQRWAIRLFSVAFGDNEKDFNEATDRAQSIAAYEYLKSRSVQKYGFNAFTLVLVNVDRDELIECRHRHIAEAIAPSKTVSTFF</sequence>
<keyword evidence="1" id="KW-0028">Amino-acid biosynthesis</keyword>
<dbReference type="PANTHER" id="PTHR45937">
    <property type="entry name" value="ASPARAGINE SYNTHETASE DOMAIN-CONTAINING PROTEIN 1"/>
    <property type="match status" value="1"/>
</dbReference>
<dbReference type="AlphaFoldDB" id="A0A914GPY6"/>
<name>A0A914GPY6_GLORO</name>
<dbReference type="PANTHER" id="PTHR45937:SF1">
    <property type="entry name" value="ASPARAGINE SYNTHETASE DOMAIN-CONTAINING PROTEIN 1"/>
    <property type="match status" value="1"/>
</dbReference>